<dbReference type="Pfam" id="PF00908">
    <property type="entry name" value="dTDP_sugar_isom"/>
    <property type="match status" value="1"/>
</dbReference>
<dbReference type="UniPathway" id="UPA00124"/>
<name>A0A2T4XWA6_ENTCL</name>
<evidence type="ECO:0000256" key="5">
    <source>
        <dbReference type="PIRSR" id="PIRSR600888-1"/>
    </source>
</evidence>
<evidence type="ECO:0000256" key="4">
    <source>
        <dbReference type="ARBA" id="ARBA00019595"/>
    </source>
</evidence>
<dbReference type="CDD" id="cd00438">
    <property type="entry name" value="cupin_RmlC"/>
    <property type="match status" value="1"/>
</dbReference>
<organism evidence="8 9">
    <name type="scientific">Enterobacter cloacae</name>
    <dbReference type="NCBI Taxonomy" id="550"/>
    <lineage>
        <taxon>Bacteria</taxon>
        <taxon>Pseudomonadati</taxon>
        <taxon>Pseudomonadota</taxon>
        <taxon>Gammaproteobacteria</taxon>
        <taxon>Enterobacterales</taxon>
        <taxon>Enterobacteriaceae</taxon>
        <taxon>Enterobacter</taxon>
        <taxon>Enterobacter cloacae complex</taxon>
    </lineage>
</organism>
<accession>A0A2T4XWA6</accession>
<dbReference type="PANTHER" id="PTHR21047">
    <property type="entry name" value="DTDP-6-DEOXY-D-GLUCOSE-3,5 EPIMERASE"/>
    <property type="match status" value="1"/>
</dbReference>
<dbReference type="OrthoDB" id="9800680at2"/>
<comment type="pathway">
    <text evidence="7">Carbohydrate biosynthesis; dTDP-L-rhamnose biosynthesis.</text>
</comment>
<reference evidence="8 9" key="1">
    <citation type="submission" date="2018-04" db="EMBL/GenBank/DDBJ databases">
        <title>Genome sequencing reveals highly heavy metal resistance and biotechnology application of the novel Enterobacter cloacae amazonensis isolated from wastewater river in Manaus - Amazonas.</title>
        <authorList>
            <person name="Astolfi M.C.T."/>
            <person name="Carvalho E.B.D.S."/>
            <person name="Lacerda L.B."/>
            <person name="Pinto M.V."/>
            <person name="Nogueira V.B."/>
            <person name="Barros A.M."/>
            <person name="Astolfi-Filho S."/>
        </authorList>
    </citation>
    <scope>NUCLEOTIDE SEQUENCE [LARGE SCALE GENOMIC DNA]</scope>
    <source>
        <strain evidence="9">amazonensis</strain>
    </source>
</reference>
<comment type="catalytic activity">
    <reaction evidence="1 7">
        <text>dTDP-4-dehydro-6-deoxy-alpha-D-glucose = dTDP-4-dehydro-beta-L-rhamnose</text>
        <dbReference type="Rhea" id="RHEA:16969"/>
        <dbReference type="ChEBI" id="CHEBI:57649"/>
        <dbReference type="ChEBI" id="CHEBI:62830"/>
        <dbReference type="EC" id="5.1.3.13"/>
    </reaction>
</comment>
<comment type="subunit">
    <text evidence="7">Homodimer.</text>
</comment>
<dbReference type="GO" id="GO:0019305">
    <property type="term" value="P:dTDP-rhamnose biosynthetic process"/>
    <property type="evidence" value="ECO:0007669"/>
    <property type="project" value="UniProtKB-UniRule"/>
</dbReference>
<proteinExistence type="inferred from homology"/>
<evidence type="ECO:0000256" key="2">
    <source>
        <dbReference type="ARBA" id="ARBA00001997"/>
    </source>
</evidence>
<dbReference type="InterPro" id="IPR011051">
    <property type="entry name" value="RmlC_Cupin_sf"/>
</dbReference>
<dbReference type="EC" id="5.1.3.13" evidence="3 7"/>
<dbReference type="AlphaFoldDB" id="A0A2T4XWA6"/>
<feature type="active site" description="Proton donor" evidence="5">
    <location>
        <position position="132"/>
    </location>
</feature>
<dbReference type="NCBIfam" id="TIGR01221">
    <property type="entry name" value="rmlC"/>
    <property type="match status" value="1"/>
</dbReference>
<dbReference type="Gene3D" id="2.60.120.10">
    <property type="entry name" value="Jelly Rolls"/>
    <property type="match status" value="1"/>
</dbReference>
<protein>
    <recommendedName>
        <fullName evidence="4 7">dTDP-4-dehydrorhamnose 3,5-epimerase</fullName>
        <ecNumber evidence="3 7">5.1.3.13</ecNumber>
    </recommendedName>
    <alternativeName>
        <fullName evidence="7">Thymidine diphospho-4-keto-rhamnose 3,5-epimerase</fullName>
    </alternativeName>
</protein>
<dbReference type="GO" id="GO:0005829">
    <property type="term" value="C:cytosol"/>
    <property type="evidence" value="ECO:0007669"/>
    <property type="project" value="TreeGrafter"/>
</dbReference>
<evidence type="ECO:0000313" key="8">
    <source>
        <dbReference type="EMBL" id="PTM34224.1"/>
    </source>
</evidence>
<comment type="function">
    <text evidence="2 7">Catalyzes the epimerization of the C3' and C5'positions of dTDP-6-deoxy-D-xylo-4-hexulose, forming dTDP-6-deoxy-L-lyxo-4-hexulose.</text>
</comment>
<feature type="active site" description="Proton acceptor" evidence="5">
    <location>
        <position position="62"/>
    </location>
</feature>
<dbReference type="InterPro" id="IPR014710">
    <property type="entry name" value="RmlC-like_jellyroll"/>
</dbReference>
<dbReference type="SUPFAM" id="SSF51182">
    <property type="entry name" value="RmlC-like cupins"/>
    <property type="match status" value="1"/>
</dbReference>
<dbReference type="GO" id="GO:0000271">
    <property type="term" value="P:polysaccharide biosynthetic process"/>
    <property type="evidence" value="ECO:0007669"/>
    <property type="project" value="TreeGrafter"/>
</dbReference>
<dbReference type="EMBL" id="PZPP01000015">
    <property type="protein sequence ID" value="PTM34224.1"/>
    <property type="molecule type" value="Genomic_DNA"/>
</dbReference>
<feature type="site" description="Participates in a stacking interaction with the thymidine ring of dTDP-4-oxo-6-deoxyglucose" evidence="6">
    <location>
        <position position="138"/>
    </location>
</feature>
<dbReference type="InterPro" id="IPR000888">
    <property type="entry name" value="RmlC-like"/>
</dbReference>
<evidence type="ECO:0000313" key="9">
    <source>
        <dbReference type="Proteomes" id="UP000241614"/>
    </source>
</evidence>
<evidence type="ECO:0000256" key="1">
    <source>
        <dbReference type="ARBA" id="ARBA00001298"/>
    </source>
</evidence>
<dbReference type="RefSeq" id="WP_028018520.1">
    <property type="nucleotide sequence ID" value="NZ_JAWDAX010000034.1"/>
</dbReference>
<comment type="similarity">
    <text evidence="7">Belongs to the dTDP-4-dehydrorhamnose 3,5-epimerase family.</text>
</comment>
<keyword evidence="7" id="KW-0413">Isomerase</keyword>
<dbReference type="Proteomes" id="UP000241614">
    <property type="component" value="Unassembled WGS sequence"/>
</dbReference>
<dbReference type="GO" id="GO:0008830">
    <property type="term" value="F:dTDP-4-dehydrorhamnose 3,5-epimerase activity"/>
    <property type="evidence" value="ECO:0007669"/>
    <property type="project" value="UniProtKB-UniRule"/>
</dbReference>
<evidence type="ECO:0000256" key="6">
    <source>
        <dbReference type="PIRSR" id="PIRSR600888-3"/>
    </source>
</evidence>
<dbReference type="PANTHER" id="PTHR21047:SF2">
    <property type="entry name" value="THYMIDINE DIPHOSPHO-4-KETO-RHAMNOSE 3,5-EPIMERASE"/>
    <property type="match status" value="1"/>
</dbReference>
<gene>
    <name evidence="8" type="primary">rfbC</name>
    <name evidence="8" type="ORF">DA103_16815</name>
</gene>
<evidence type="ECO:0000256" key="7">
    <source>
        <dbReference type="RuleBase" id="RU364069"/>
    </source>
</evidence>
<comment type="caution">
    <text evidence="8">The sequence shown here is derived from an EMBL/GenBank/DDBJ whole genome shotgun (WGS) entry which is preliminary data.</text>
</comment>
<evidence type="ECO:0000256" key="3">
    <source>
        <dbReference type="ARBA" id="ARBA00012098"/>
    </source>
</evidence>
<sequence length="185" mass="21364">MNVIRTSIPDVLILEPKIFSDERGFFMESYHQEKFIKIIGREIEFVQDNHSKSAKGVLRGLHFQKGDDSQGKLIRCIRGAIFDVAVDLRINSRTFGKWVGEYISAENKKQIWIPEGFAHGFLVMNDESEIVYKASSFYNPNAEETIKWNDEDLNINWPEQPSSLSLKDQNGISLEKYLSECKNEK</sequence>